<accession>A0A2V4BZM8</accession>
<dbReference type="InterPro" id="IPR014985">
    <property type="entry name" value="WbqC"/>
</dbReference>
<proteinExistence type="predicted"/>
<dbReference type="Proteomes" id="UP000247681">
    <property type="component" value="Unassembled WGS sequence"/>
</dbReference>
<dbReference type="Pfam" id="PF08889">
    <property type="entry name" value="WbqC"/>
    <property type="match status" value="1"/>
</dbReference>
<reference evidence="1 2" key="1">
    <citation type="submission" date="2018-05" db="EMBL/GenBank/DDBJ databases">
        <title>Flavobacterium sp. strain IMCC34758, incomplete genome.</title>
        <authorList>
            <person name="Joung Y."/>
        </authorList>
    </citation>
    <scope>NUCLEOTIDE SEQUENCE [LARGE SCALE GENOMIC DNA]</scope>
    <source>
        <strain evidence="1 2">IMCC34758</strain>
    </source>
</reference>
<dbReference type="OrthoDB" id="3611744at2"/>
<evidence type="ECO:0000313" key="2">
    <source>
        <dbReference type="Proteomes" id="UP000247681"/>
    </source>
</evidence>
<protein>
    <recommendedName>
        <fullName evidence="3">Glycine transferase</fullName>
    </recommendedName>
</protein>
<dbReference type="RefSeq" id="WP_110347773.1">
    <property type="nucleotide sequence ID" value="NZ_QJHL01000004.1"/>
</dbReference>
<name>A0A2V4BZM8_9FLAO</name>
<comment type="caution">
    <text evidence="1">The sequence shown here is derived from an EMBL/GenBank/DDBJ whole genome shotgun (WGS) entry which is preliminary data.</text>
</comment>
<dbReference type="AlphaFoldDB" id="A0A2V4BZM8"/>
<organism evidence="1 2">
    <name type="scientific">Flavobacterium hydrophilum</name>
    <dbReference type="NCBI Taxonomy" id="2211445"/>
    <lineage>
        <taxon>Bacteria</taxon>
        <taxon>Pseudomonadati</taxon>
        <taxon>Bacteroidota</taxon>
        <taxon>Flavobacteriia</taxon>
        <taxon>Flavobacteriales</taxon>
        <taxon>Flavobacteriaceae</taxon>
        <taxon>Flavobacterium</taxon>
    </lineage>
</organism>
<evidence type="ECO:0008006" key="3">
    <source>
        <dbReference type="Google" id="ProtNLM"/>
    </source>
</evidence>
<dbReference type="EMBL" id="QJHL01000004">
    <property type="protein sequence ID" value="PXY44072.1"/>
    <property type="molecule type" value="Genomic_DNA"/>
</dbReference>
<sequence length="234" mass="27550">MKLAIMQPYLFPYIGYFQLINAVDAFVVYDDVNYIKQGWINRNNILVNNVSFLFTLPLANASSFATINSIKIDKKEYQIWVRKFLKTLEQSYTKAPFFLEVFPLVKDLLESDNEKMVELINKSLFSITKYLNIKTRIITSSDIFNNNFLKGKERVVDICIQEKATDYINLIGGQELYSKDFFSNENIDLHFIKTNEIKYQQYNDNFVPWLSIIDIMMFNSPNEINVMLNNYQLI</sequence>
<evidence type="ECO:0000313" key="1">
    <source>
        <dbReference type="EMBL" id="PXY44072.1"/>
    </source>
</evidence>
<keyword evidence="2" id="KW-1185">Reference proteome</keyword>
<gene>
    <name evidence="1" type="ORF">DMB68_16670</name>
</gene>